<dbReference type="eggNOG" id="ENOG502QW7J">
    <property type="taxonomic scope" value="Eukaryota"/>
</dbReference>
<comment type="cofactor">
    <cofactor evidence="1">
        <name>Zn(2+)</name>
        <dbReference type="ChEBI" id="CHEBI:29105"/>
    </cofactor>
</comment>
<keyword evidence="4" id="KW-0479">Metal-binding</keyword>
<keyword evidence="11" id="KW-1185">Reference proteome</keyword>
<dbReference type="InParanoid" id="A0A1X7TBL6"/>
<reference evidence="10" key="2">
    <citation type="submission" date="2017-05" db="UniProtKB">
        <authorList>
            <consortium name="EnsemblMetazoa"/>
        </authorList>
    </citation>
    <scope>IDENTIFICATION</scope>
</reference>
<dbReference type="SUPFAM" id="SSF55486">
    <property type="entry name" value="Metalloproteases ('zincins'), catalytic domain"/>
    <property type="match status" value="1"/>
</dbReference>
<evidence type="ECO:0000313" key="11">
    <source>
        <dbReference type="Proteomes" id="UP000007879"/>
    </source>
</evidence>
<dbReference type="Gene3D" id="2.60.40.2970">
    <property type="match status" value="1"/>
</dbReference>
<dbReference type="GO" id="GO:0006508">
    <property type="term" value="P:proteolysis"/>
    <property type="evidence" value="ECO:0007669"/>
    <property type="project" value="UniProtKB-KW"/>
</dbReference>
<keyword evidence="7" id="KW-0482">Metalloprotease</keyword>
<reference evidence="11" key="1">
    <citation type="journal article" date="2010" name="Nature">
        <title>The Amphimedon queenslandica genome and the evolution of animal complexity.</title>
        <authorList>
            <person name="Srivastava M."/>
            <person name="Simakov O."/>
            <person name="Chapman J."/>
            <person name="Fahey B."/>
            <person name="Gauthier M.E."/>
            <person name="Mitros T."/>
            <person name="Richards G.S."/>
            <person name="Conaco C."/>
            <person name="Dacre M."/>
            <person name="Hellsten U."/>
            <person name="Larroux C."/>
            <person name="Putnam N.H."/>
            <person name="Stanke M."/>
            <person name="Adamska M."/>
            <person name="Darling A."/>
            <person name="Degnan S.M."/>
            <person name="Oakley T.H."/>
            <person name="Plachetzki D.C."/>
            <person name="Zhai Y."/>
            <person name="Adamski M."/>
            <person name="Calcino A."/>
            <person name="Cummins S.F."/>
            <person name="Goodstein D.M."/>
            <person name="Harris C."/>
            <person name="Jackson D.J."/>
            <person name="Leys S.P."/>
            <person name="Shu S."/>
            <person name="Woodcroft B.J."/>
            <person name="Vervoort M."/>
            <person name="Kosik K.S."/>
            <person name="Manning G."/>
            <person name="Degnan B.M."/>
            <person name="Rokhsar D.S."/>
        </authorList>
    </citation>
    <scope>NUCLEOTIDE SEQUENCE [LARGE SCALE GENOMIC DNA]</scope>
</reference>
<keyword evidence="8" id="KW-0732">Signal</keyword>
<accession>A0A1X7TBL6</accession>
<keyword evidence="5" id="KW-0378">Hydrolase</keyword>
<dbReference type="PANTHER" id="PTHR37016:SF3">
    <property type="entry name" value="NEUTRAL PROTEASE 2-RELATED"/>
    <property type="match status" value="1"/>
</dbReference>
<sequence length="350" mass="38922">MKALLSLFCLVTYLTCTLSANGWPISVDMACNKALSAVACSFEFTNNANEDLYLLKRNTPLEGLDSQFVSVSLDGRPLEYEGIIMRRAPPTKDEFVLLKAAESISATVQITDAFSIDADGLYTVQYSRPLQYLSVNEMRAMSIDQLRESIVHKSVHIHLEDTSLLSKPKEEGDAEIDYTVHLQDCGSATFKNGNVQNSATEDAHKKLCGGIDKAKGKVGNNNISITWFGAYDSKRTAKIIFFYQKTRDGISSKNCIYYNNGPRCKANTYAYTQKTSTTVYLCNLYYGDPTDCSKTGESKEGTLLREWAHAYGLLDHTADGRNDCKNLAKKHPSCAIINADNYGYYYCDAQ</sequence>
<dbReference type="InterPro" id="IPR050414">
    <property type="entry name" value="Fungal_M35_metalloproteases"/>
</dbReference>
<evidence type="ECO:0000256" key="2">
    <source>
        <dbReference type="ARBA" id="ARBA00010279"/>
    </source>
</evidence>
<dbReference type="KEGG" id="aqu:105315089"/>
<keyword evidence="3" id="KW-0645">Protease</keyword>
<evidence type="ECO:0000313" key="10">
    <source>
        <dbReference type="EnsemblMetazoa" id="Aqu2.1.11707_001"/>
    </source>
</evidence>
<evidence type="ECO:0000256" key="3">
    <source>
        <dbReference type="ARBA" id="ARBA00022670"/>
    </source>
</evidence>
<evidence type="ECO:0000256" key="8">
    <source>
        <dbReference type="SAM" id="SignalP"/>
    </source>
</evidence>
<comment type="similarity">
    <text evidence="2">Belongs to the peptidase M35 family.</text>
</comment>
<organism evidence="10">
    <name type="scientific">Amphimedon queenslandica</name>
    <name type="common">Sponge</name>
    <dbReference type="NCBI Taxonomy" id="400682"/>
    <lineage>
        <taxon>Eukaryota</taxon>
        <taxon>Metazoa</taxon>
        <taxon>Porifera</taxon>
        <taxon>Demospongiae</taxon>
        <taxon>Heteroscleromorpha</taxon>
        <taxon>Haplosclerida</taxon>
        <taxon>Niphatidae</taxon>
        <taxon>Amphimedon</taxon>
    </lineage>
</organism>
<dbReference type="PANTHER" id="PTHR37016">
    <property type="match status" value="1"/>
</dbReference>
<dbReference type="Proteomes" id="UP000007879">
    <property type="component" value="Unassembled WGS sequence"/>
</dbReference>
<dbReference type="OrthoDB" id="2756988at2759"/>
<evidence type="ECO:0000256" key="6">
    <source>
        <dbReference type="ARBA" id="ARBA00022833"/>
    </source>
</evidence>
<dbReference type="InterPro" id="IPR029463">
    <property type="entry name" value="Lys_MEP"/>
</dbReference>
<dbReference type="Gene3D" id="3.40.390.10">
    <property type="entry name" value="Collagenase (Catalytic Domain)"/>
    <property type="match status" value="1"/>
</dbReference>
<gene>
    <name evidence="10" type="primary">105315089</name>
</gene>
<dbReference type="GO" id="GO:0046872">
    <property type="term" value="F:metal ion binding"/>
    <property type="evidence" value="ECO:0007669"/>
    <property type="project" value="UniProtKB-KW"/>
</dbReference>
<dbReference type="EnsemblMetazoa" id="Aqu2.1.11707_001">
    <property type="protein sequence ID" value="Aqu2.1.11707_001"/>
    <property type="gene ID" value="Aqu2.1.11707"/>
</dbReference>
<evidence type="ECO:0000259" key="9">
    <source>
        <dbReference type="SMART" id="SM01351"/>
    </source>
</evidence>
<dbReference type="SMART" id="SM01351">
    <property type="entry name" value="Aspzincin_M35"/>
    <property type="match status" value="1"/>
</dbReference>
<keyword evidence="6" id="KW-0862">Zinc</keyword>
<feature type="signal peptide" evidence="8">
    <location>
        <begin position="1"/>
        <end position="19"/>
    </location>
</feature>
<evidence type="ECO:0000256" key="4">
    <source>
        <dbReference type="ARBA" id="ARBA00022723"/>
    </source>
</evidence>
<feature type="domain" description="Lysine-specific metallo-endopeptidase" evidence="9">
    <location>
        <begin position="191"/>
        <end position="347"/>
    </location>
</feature>
<dbReference type="Pfam" id="PF14521">
    <property type="entry name" value="Aspzincin_M35"/>
    <property type="match status" value="1"/>
</dbReference>
<dbReference type="GO" id="GO:0004222">
    <property type="term" value="F:metalloendopeptidase activity"/>
    <property type="evidence" value="ECO:0007669"/>
    <property type="project" value="InterPro"/>
</dbReference>
<dbReference type="EnsemblMetazoa" id="XM_011409598.2">
    <property type="protein sequence ID" value="XP_011407900.2"/>
    <property type="gene ID" value="LOC105315089"/>
</dbReference>
<evidence type="ECO:0000256" key="5">
    <source>
        <dbReference type="ARBA" id="ARBA00022801"/>
    </source>
</evidence>
<dbReference type="InterPro" id="IPR024079">
    <property type="entry name" value="MetalloPept_cat_dom_sf"/>
</dbReference>
<proteinExistence type="inferred from homology"/>
<evidence type="ECO:0000256" key="7">
    <source>
        <dbReference type="ARBA" id="ARBA00023049"/>
    </source>
</evidence>
<protein>
    <recommendedName>
        <fullName evidence="9">Lysine-specific metallo-endopeptidase domain-containing protein</fullName>
    </recommendedName>
</protein>
<dbReference type="AlphaFoldDB" id="A0A1X7TBL6"/>
<evidence type="ECO:0000256" key="1">
    <source>
        <dbReference type="ARBA" id="ARBA00001947"/>
    </source>
</evidence>
<feature type="chain" id="PRO_5010858076" description="Lysine-specific metallo-endopeptidase domain-containing protein" evidence="8">
    <location>
        <begin position="20"/>
        <end position="350"/>
    </location>
</feature>
<name>A0A1X7TBL6_AMPQE</name>